<sequence length="96" mass="10737">MSFVRNFSRVGIGDRPRRNFQTRHNSSEVESASGEARKDELKGLFLTGHIKGPHFLVFMPPTPGPFSLFCYLKEALDKHSGEFPSFLRGTSSSSFA</sequence>
<reference evidence="3" key="1">
    <citation type="submission" date="2016-11" db="UniProtKB">
        <authorList>
            <consortium name="WormBaseParasite"/>
        </authorList>
    </citation>
    <scope>IDENTIFICATION</scope>
</reference>
<protein>
    <submittedName>
        <fullName evidence="3">Uncharacterized protein</fullName>
    </submittedName>
</protein>
<accession>A0A1I7YXU9</accession>
<evidence type="ECO:0000313" key="2">
    <source>
        <dbReference type="Proteomes" id="UP000095287"/>
    </source>
</evidence>
<dbReference type="WBParaSite" id="L893_g20856.t1">
    <property type="protein sequence ID" value="L893_g20856.t1"/>
    <property type="gene ID" value="L893_g20856"/>
</dbReference>
<dbReference type="Proteomes" id="UP000095287">
    <property type="component" value="Unplaced"/>
</dbReference>
<name>A0A1I7YXU9_9BILA</name>
<evidence type="ECO:0000256" key="1">
    <source>
        <dbReference type="SAM" id="MobiDB-lite"/>
    </source>
</evidence>
<proteinExistence type="predicted"/>
<organism evidence="2 3">
    <name type="scientific">Steinernema glaseri</name>
    <dbReference type="NCBI Taxonomy" id="37863"/>
    <lineage>
        <taxon>Eukaryota</taxon>
        <taxon>Metazoa</taxon>
        <taxon>Ecdysozoa</taxon>
        <taxon>Nematoda</taxon>
        <taxon>Chromadorea</taxon>
        <taxon>Rhabditida</taxon>
        <taxon>Tylenchina</taxon>
        <taxon>Panagrolaimomorpha</taxon>
        <taxon>Strongyloidoidea</taxon>
        <taxon>Steinernematidae</taxon>
        <taxon>Steinernema</taxon>
    </lineage>
</organism>
<evidence type="ECO:0000313" key="3">
    <source>
        <dbReference type="WBParaSite" id="L893_g20856.t1"/>
    </source>
</evidence>
<dbReference type="AlphaFoldDB" id="A0A1I7YXU9"/>
<keyword evidence="2" id="KW-1185">Reference proteome</keyword>
<feature type="region of interest" description="Disordered" evidence="1">
    <location>
        <begin position="1"/>
        <end position="37"/>
    </location>
</feature>